<name>A0AAX2DJP3_9PSED</name>
<evidence type="ECO:0000313" key="1">
    <source>
        <dbReference type="EMBL" id="SDU76206.1"/>
    </source>
</evidence>
<dbReference type="EMBL" id="LT629790">
    <property type="protein sequence ID" value="SDU76206.1"/>
    <property type="molecule type" value="Genomic_DNA"/>
</dbReference>
<proteinExistence type="predicted"/>
<dbReference type="AlphaFoldDB" id="A0AAX2DJP3"/>
<organism evidence="1 2">
    <name type="scientific">Pseudomonas mediterranea</name>
    <dbReference type="NCBI Taxonomy" id="183795"/>
    <lineage>
        <taxon>Bacteria</taxon>
        <taxon>Pseudomonadati</taxon>
        <taxon>Pseudomonadota</taxon>
        <taxon>Gammaproteobacteria</taxon>
        <taxon>Pseudomonadales</taxon>
        <taxon>Pseudomonadaceae</taxon>
        <taxon>Pseudomonas</taxon>
    </lineage>
</organism>
<dbReference type="Proteomes" id="UP000183772">
    <property type="component" value="Chromosome I"/>
</dbReference>
<evidence type="ECO:0000313" key="2">
    <source>
        <dbReference type="Proteomes" id="UP000183772"/>
    </source>
</evidence>
<sequence length="125" mass="14327">MSTYKKPVLVQFSDTDPNTDVVTIHLADLEAGLKFRIPDLDKIEYEWEVAPVLGSEPVEWADRKSLASYDDEGNAQKLTVLELTVPKARLEKYRGQVVELRYRYFSESDNYGDDMLSAPVRLKVE</sequence>
<protein>
    <submittedName>
        <fullName evidence="1">Uncharacterized protein</fullName>
    </submittedName>
</protein>
<dbReference type="GeneID" id="76215545"/>
<reference evidence="1 2" key="1">
    <citation type="submission" date="2016-10" db="EMBL/GenBank/DDBJ databases">
        <authorList>
            <person name="Varghese N."/>
            <person name="Submissions S."/>
        </authorList>
    </citation>
    <scope>NUCLEOTIDE SEQUENCE [LARGE SCALE GENOMIC DNA]</scope>
    <source>
        <strain evidence="1 2">DSM 16733</strain>
    </source>
</reference>
<dbReference type="RefSeq" id="WP_047699488.1">
    <property type="nucleotide sequence ID" value="NZ_CAKKMJ010000021.1"/>
</dbReference>
<gene>
    <name evidence="1" type="ORF">SAMN05216476_5601</name>
</gene>
<keyword evidence="2" id="KW-1185">Reference proteome</keyword>
<accession>A0AAX2DJP3</accession>